<protein>
    <recommendedName>
        <fullName evidence="1">2EXR domain-containing protein</fullName>
    </recommendedName>
</protein>
<evidence type="ECO:0000313" key="2">
    <source>
        <dbReference type="EMBL" id="POS72577.1"/>
    </source>
</evidence>
<accession>A0A2P5HQR2</accession>
<dbReference type="AlphaFoldDB" id="A0A2P5HQR2"/>
<comment type="caution">
    <text evidence="2">The sequence shown here is derived from an EMBL/GenBank/DDBJ whole genome shotgun (WGS) entry which is preliminary data.</text>
</comment>
<dbReference type="EMBL" id="MAVT02000969">
    <property type="protein sequence ID" value="POS72577.1"/>
    <property type="molecule type" value="Genomic_DNA"/>
</dbReference>
<keyword evidence="3" id="KW-1185">Reference proteome</keyword>
<dbReference type="OrthoDB" id="3473305at2759"/>
<gene>
    <name evidence="2" type="ORF">DHEL01_v209024</name>
</gene>
<dbReference type="Pfam" id="PF20150">
    <property type="entry name" value="2EXR"/>
    <property type="match status" value="1"/>
</dbReference>
<reference evidence="2" key="1">
    <citation type="submission" date="2017-09" db="EMBL/GenBank/DDBJ databases">
        <title>Polyketide synthases of a Diaporthe helianthi virulent isolate.</title>
        <authorList>
            <person name="Baroncelli R."/>
        </authorList>
    </citation>
    <scope>NUCLEOTIDE SEQUENCE [LARGE SCALE GENOMIC DNA]</scope>
    <source>
        <strain evidence="2">7/96</strain>
    </source>
</reference>
<sequence>MSVEQCLNQPKTPGSLFRLPLELREIIWKMVILNPPPRVCPVSVRAGEYAVGDYWHLALSKLDELFVYDYPSLLYICRDTRYETVPLFNAVGWRISGQEPPKRPYNPYIGILYPNLMSWIFMRFLSEATGLLNRSGDKRRIPVAVEQLRKARHIAIDYTEPSPRHKIEFETLLPGLPHVEKVSMIISNVSMKAKGQFGPHEPFLQLPKRPCTLNKVPSLQASSSKLEVSKKSITEWIRRYQNKKAYKGAEMASLKFSAEADEAADLLFWQRLPTPQPVMLLKMVRLPTAEEGEVWEEVEVCINGRDIKD</sequence>
<dbReference type="InParanoid" id="A0A2P5HQR2"/>
<organism evidence="2 3">
    <name type="scientific">Diaporthe helianthi</name>
    <dbReference type="NCBI Taxonomy" id="158607"/>
    <lineage>
        <taxon>Eukaryota</taxon>
        <taxon>Fungi</taxon>
        <taxon>Dikarya</taxon>
        <taxon>Ascomycota</taxon>
        <taxon>Pezizomycotina</taxon>
        <taxon>Sordariomycetes</taxon>
        <taxon>Sordariomycetidae</taxon>
        <taxon>Diaporthales</taxon>
        <taxon>Diaporthaceae</taxon>
        <taxon>Diaporthe</taxon>
    </lineage>
</organism>
<proteinExistence type="predicted"/>
<name>A0A2P5HQR2_DIAHE</name>
<feature type="domain" description="2EXR" evidence="1">
    <location>
        <begin position="18"/>
        <end position="87"/>
    </location>
</feature>
<dbReference type="InterPro" id="IPR045518">
    <property type="entry name" value="2EXR"/>
</dbReference>
<dbReference type="Proteomes" id="UP000094444">
    <property type="component" value="Unassembled WGS sequence"/>
</dbReference>
<evidence type="ECO:0000259" key="1">
    <source>
        <dbReference type="Pfam" id="PF20150"/>
    </source>
</evidence>
<evidence type="ECO:0000313" key="3">
    <source>
        <dbReference type="Proteomes" id="UP000094444"/>
    </source>
</evidence>